<evidence type="ECO:0000256" key="1">
    <source>
        <dbReference type="SAM" id="MobiDB-lite"/>
    </source>
</evidence>
<keyword evidence="2" id="KW-0496">Mitochondrion</keyword>
<sequence length="215" mass="23723">MQLMRRPYGVKGSVYVVTLPASQRCLKDGPDAAERRPGSRFPSGGGTGDGHLEAHHDLQATPARPGRATRLGVRRSIVPAAPRTSYSSFFKAGGKGSLFCKEKNGADFTRHNLTIHPIPMICAWNALLDLCSRKLYRQQQTRFDPGLHFHYFFHDEGTAPASVDAVERPPESKIELLHLSPRETIRYLNRLKESEGAATLPAHGSPLLSGLHQVH</sequence>
<dbReference type="PANTHER" id="PTHR48161">
    <property type="entry name" value="BNACNNG12870D PROTEIN"/>
    <property type="match status" value="1"/>
</dbReference>
<reference evidence="2" key="2">
    <citation type="submission" date="2019-11" db="EMBL/GenBank/DDBJ databases">
        <title>Complete Mitochondrial Genome of Eriobotrya japonica (Thunb.) Lindl.</title>
        <authorList>
            <person name="Xx X."/>
        </authorList>
    </citation>
    <scope>NUCLEOTIDE SEQUENCE</scope>
</reference>
<geneLocation type="mitochondrion" evidence="2"/>
<dbReference type="GeneID" id="42439279"/>
<organism evidence="2">
    <name type="scientific">Eriobotrya japonica</name>
    <dbReference type="NCBI Taxonomy" id="32224"/>
    <lineage>
        <taxon>Eukaryota</taxon>
        <taxon>Viridiplantae</taxon>
        <taxon>Streptophyta</taxon>
        <taxon>Embryophyta</taxon>
        <taxon>Tracheophyta</taxon>
        <taxon>Spermatophyta</taxon>
        <taxon>Magnoliopsida</taxon>
        <taxon>eudicotyledons</taxon>
        <taxon>Gunneridae</taxon>
        <taxon>Pentapetalae</taxon>
        <taxon>rosids</taxon>
        <taxon>fabids</taxon>
        <taxon>Rosales</taxon>
        <taxon>Rosaceae</taxon>
        <taxon>Amygdaloideae</taxon>
        <taxon>Maleae</taxon>
        <taxon>Eriobotrya</taxon>
    </lineage>
</organism>
<dbReference type="EMBL" id="MN481990">
    <property type="protein sequence ID" value="QGI24988.1"/>
    <property type="molecule type" value="Genomic_DNA"/>
</dbReference>
<feature type="region of interest" description="Disordered" evidence="1">
    <location>
        <begin position="27"/>
        <end position="53"/>
    </location>
</feature>
<accession>A0A5Q3A031</accession>
<protein>
    <submittedName>
        <fullName evidence="2">Uncharacterized protein</fullName>
    </submittedName>
</protein>
<dbReference type="AlphaFoldDB" id="A0A5Q3A031"/>
<feature type="compositionally biased region" description="Basic and acidic residues" evidence="1">
    <location>
        <begin position="27"/>
        <end position="37"/>
    </location>
</feature>
<proteinExistence type="predicted"/>
<dbReference type="PANTHER" id="PTHR48161:SF1">
    <property type="entry name" value="(RAPE) HYPOTHETICAL PROTEIN"/>
    <property type="match status" value="1"/>
</dbReference>
<evidence type="ECO:0000313" key="2">
    <source>
        <dbReference type="EMBL" id="QGI24988.1"/>
    </source>
</evidence>
<name>A0A5Q3A031_9ROSA</name>
<reference evidence="2" key="1">
    <citation type="submission" date="2019-09" db="EMBL/GenBank/DDBJ databases">
        <authorList>
            <person name="Yang J."/>
        </authorList>
    </citation>
    <scope>NUCLEOTIDE SEQUENCE</scope>
</reference>
<dbReference type="RefSeq" id="YP_009711317.1">
    <property type="nucleotide sequence ID" value="NC_045228.1"/>
</dbReference>
<gene>
    <name evidence="2" type="primary">ORF215</name>
</gene>